<reference evidence="1 2" key="1">
    <citation type="submission" date="2016-12" db="EMBL/GenBank/DDBJ databases">
        <title>The whole genome sequencing and assembly of Lactobacillus alimentarius DSM 20249T strain.</title>
        <authorList>
            <person name="Lee Y.-J."/>
            <person name="Yi H."/>
            <person name="Bahn Y.-S."/>
            <person name="Kim J.F."/>
            <person name="Lee D.-W."/>
        </authorList>
    </citation>
    <scope>NUCLEOTIDE SEQUENCE [LARGE SCALE GENOMIC DNA]</scope>
    <source>
        <strain evidence="1 2">DSM 20249</strain>
    </source>
</reference>
<accession>A0A2K9HMN9</accession>
<dbReference type="RefSeq" id="WP_057737681.1">
    <property type="nucleotide sequence ID" value="NZ_CP018867.1"/>
</dbReference>
<organism evidence="1 2">
    <name type="scientific">Companilactobacillus alimentarius DSM 20249</name>
    <dbReference type="NCBI Taxonomy" id="1423720"/>
    <lineage>
        <taxon>Bacteria</taxon>
        <taxon>Bacillati</taxon>
        <taxon>Bacillota</taxon>
        <taxon>Bacilli</taxon>
        <taxon>Lactobacillales</taxon>
        <taxon>Lactobacillaceae</taxon>
        <taxon>Companilactobacillus</taxon>
    </lineage>
</organism>
<dbReference type="AlphaFoldDB" id="A0A2K9HMN9"/>
<dbReference type="KEGG" id="lali:LA20249_09910"/>
<dbReference type="OrthoDB" id="9905078at2"/>
<dbReference type="STRING" id="1423720.FC67_GL000094"/>
<evidence type="ECO:0000313" key="2">
    <source>
        <dbReference type="Proteomes" id="UP000234653"/>
    </source>
</evidence>
<sequence>MTPGKVFSDDAIVIQGTVINLAEMKDKQFSPRIKATLLVNKVVLGDTSLKGKRIKTEFGGGIAKTKEIYTDIEGNYLRKDYGYTNPQTRVFVSYSSFPIPQIFYCHKNQKIFREE</sequence>
<keyword evidence="2" id="KW-1185">Reference proteome</keyword>
<evidence type="ECO:0000313" key="1">
    <source>
        <dbReference type="EMBL" id="AUI72475.1"/>
    </source>
</evidence>
<gene>
    <name evidence="1" type="ORF">LA20249_09910</name>
</gene>
<protein>
    <submittedName>
        <fullName evidence="1">Uncharacterized protein</fullName>
    </submittedName>
</protein>
<name>A0A2K9HMN9_9LACO</name>
<proteinExistence type="predicted"/>
<dbReference type="Proteomes" id="UP000234653">
    <property type="component" value="Chromosome"/>
</dbReference>
<dbReference type="EMBL" id="CP018867">
    <property type="protein sequence ID" value="AUI72475.1"/>
    <property type="molecule type" value="Genomic_DNA"/>
</dbReference>